<gene>
    <name evidence="2" type="ORF">KTO63_14430</name>
</gene>
<proteinExistence type="predicted"/>
<comment type="caution">
    <text evidence="2">The sequence shown here is derived from an EMBL/GenBank/DDBJ whole genome shotgun (WGS) entry which is preliminary data.</text>
</comment>
<evidence type="ECO:0000313" key="2">
    <source>
        <dbReference type="EMBL" id="MBV4358358.1"/>
    </source>
</evidence>
<reference evidence="2" key="1">
    <citation type="submission" date="2021-06" db="EMBL/GenBank/DDBJ databases">
        <authorList>
            <person name="Huq M.A."/>
        </authorList>
    </citation>
    <scope>NUCLEOTIDE SEQUENCE</scope>
    <source>
        <strain evidence="2">MAH-26</strain>
    </source>
</reference>
<accession>A0A9E2S884</accession>
<dbReference type="AlphaFoldDB" id="A0A9E2S884"/>
<organism evidence="2 3">
    <name type="scientific">Pinibacter aurantiacus</name>
    <dbReference type="NCBI Taxonomy" id="2851599"/>
    <lineage>
        <taxon>Bacteria</taxon>
        <taxon>Pseudomonadati</taxon>
        <taxon>Bacteroidota</taxon>
        <taxon>Chitinophagia</taxon>
        <taxon>Chitinophagales</taxon>
        <taxon>Chitinophagaceae</taxon>
        <taxon>Pinibacter</taxon>
    </lineage>
</organism>
<dbReference type="InterPro" id="IPR029464">
    <property type="entry name" value="HSDR_N"/>
</dbReference>
<dbReference type="Pfam" id="PF13588">
    <property type="entry name" value="HSDR_N_2"/>
    <property type="match status" value="1"/>
</dbReference>
<feature type="domain" description="Type I restriction enzyme R protein N-terminal" evidence="1">
    <location>
        <begin position="35"/>
        <end position="142"/>
    </location>
</feature>
<sequence>MIKIVFPDHKFKIKEEGGKELIWDEFRKKWLVITPEEWVRQNILQYMVQVKKYPSALIALERELLIGEVKKRFDIVVYNNQHQPWLMVECKAMHVAVNERVLQQIIQYNMALPVTYMMVTNGNNTFCCKNEKGKVAWLEELPEF</sequence>
<keyword evidence="3" id="KW-1185">Reference proteome</keyword>
<name>A0A9E2S884_9BACT</name>
<evidence type="ECO:0000259" key="1">
    <source>
        <dbReference type="Pfam" id="PF13588"/>
    </source>
</evidence>
<dbReference type="Proteomes" id="UP000812270">
    <property type="component" value="Unassembled WGS sequence"/>
</dbReference>
<protein>
    <submittedName>
        <fullName evidence="2">Type I restriction enzyme HsdR N-terminal domain-containing protein</fullName>
    </submittedName>
</protein>
<dbReference type="EMBL" id="JAHSPG010000011">
    <property type="protein sequence ID" value="MBV4358358.1"/>
    <property type="molecule type" value="Genomic_DNA"/>
</dbReference>
<dbReference type="RefSeq" id="WP_217792027.1">
    <property type="nucleotide sequence ID" value="NZ_JAHSPG010000011.1"/>
</dbReference>
<evidence type="ECO:0000313" key="3">
    <source>
        <dbReference type="Proteomes" id="UP000812270"/>
    </source>
</evidence>